<evidence type="ECO:0000313" key="3">
    <source>
        <dbReference type="EMBL" id="GAA1767971.1"/>
    </source>
</evidence>
<dbReference type="PANTHER" id="PTHR48228:SF6">
    <property type="entry name" value="L-CARNITINE COA-TRANSFERASE"/>
    <property type="match status" value="1"/>
</dbReference>
<dbReference type="PANTHER" id="PTHR48228">
    <property type="entry name" value="SUCCINYL-COA--D-CITRAMALATE COA-TRANSFERASE"/>
    <property type="match status" value="1"/>
</dbReference>
<keyword evidence="4" id="KW-1185">Reference proteome</keyword>
<evidence type="ECO:0000256" key="2">
    <source>
        <dbReference type="ARBA" id="ARBA00022679"/>
    </source>
</evidence>
<protein>
    <submittedName>
        <fullName evidence="3">CoA transferase</fullName>
    </submittedName>
</protein>
<dbReference type="Proteomes" id="UP001500655">
    <property type="component" value="Unassembled WGS sequence"/>
</dbReference>
<sequence>MVSGAALDGLLVLDLSVILAGPTVGRIFADLGARVVKVERPGAGDPVRSMGRPVGDGGSAWWAYVGRNKETVSLDLADPTDRAHLLRLAAAADVLVESFRPGTMAGWGLDYDDLAAVNPRLVVARISGFGAGGPREGWPGFGTLAEAYCGFAALNGDADGPRLPPTGLADSVAGLQATVAVLAALHERQRSGLGQLVEVNLYEPLLGVLGGHVVRDAAADPDAPAARGHVRGMFAAADGGWVALSAHSEATGRAVAALLGLAEPGDRGAVRDPAEVHDRLVAWIASRPREVALAGLLAAGIPAVPVLTAADLAADPHATARGSLTAVPDGVGAVLMPGIGMDFSRSRHTVRHTGRPQHADQERVLAEFAAGRSPEQMAEARR</sequence>
<dbReference type="Gene3D" id="3.40.50.10540">
    <property type="entry name" value="Crotonobetainyl-coa:carnitine coa-transferase, domain 1"/>
    <property type="match status" value="1"/>
</dbReference>
<dbReference type="EMBL" id="BAAALS010000024">
    <property type="protein sequence ID" value="GAA1767971.1"/>
    <property type="molecule type" value="Genomic_DNA"/>
</dbReference>
<dbReference type="InterPro" id="IPR023606">
    <property type="entry name" value="CoA-Trfase_III_dom_1_sf"/>
</dbReference>
<dbReference type="GO" id="GO:0016740">
    <property type="term" value="F:transferase activity"/>
    <property type="evidence" value="ECO:0007669"/>
    <property type="project" value="UniProtKB-KW"/>
</dbReference>
<evidence type="ECO:0000256" key="1">
    <source>
        <dbReference type="ARBA" id="ARBA00008383"/>
    </source>
</evidence>
<comment type="caution">
    <text evidence="3">The sequence shown here is derived from an EMBL/GenBank/DDBJ whole genome shotgun (WGS) entry which is preliminary data.</text>
</comment>
<accession>A0ABP4X2Y0</accession>
<comment type="similarity">
    <text evidence="1">Belongs to the CoA-transferase III family.</text>
</comment>
<proteinExistence type="inferred from homology"/>
<gene>
    <name evidence="3" type="ORF">GCM10009681_43820</name>
</gene>
<dbReference type="InterPro" id="IPR044855">
    <property type="entry name" value="CoA-Trfase_III_dom3_sf"/>
</dbReference>
<dbReference type="InterPro" id="IPR003673">
    <property type="entry name" value="CoA-Trfase_fam_III"/>
</dbReference>
<evidence type="ECO:0000313" key="4">
    <source>
        <dbReference type="Proteomes" id="UP001500655"/>
    </source>
</evidence>
<dbReference type="SUPFAM" id="SSF89796">
    <property type="entry name" value="CoA-transferase family III (CaiB/BaiF)"/>
    <property type="match status" value="1"/>
</dbReference>
<keyword evidence="2 3" id="KW-0808">Transferase</keyword>
<name>A0ABP4X2Y0_9ACTN</name>
<organism evidence="3 4">
    <name type="scientific">Luedemannella helvata</name>
    <dbReference type="NCBI Taxonomy" id="349315"/>
    <lineage>
        <taxon>Bacteria</taxon>
        <taxon>Bacillati</taxon>
        <taxon>Actinomycetota</taxon>
        <taxon>Actinomycetes</taxon>
        <taxon>Micromonosporales</taxon>
        <taxon>Micromonosporaceae</taxon>
        <taxon>Luedemannella</taxon>
    </lineage>
</organism>
<reference evidence="4" key="1">
    <citation type="journal article" date="2019" name="Int. J. Syst. Evol. Microbiol.">
        <title>The Global Catalogue of Microorganisms (GCM) 10K type strain sequencing project: providing services to taxonomists for standard genome sequencing and annotation.</title>
        <authorList>
            <consortium name="The Broad Institute Genomics Platform"/>
            <consortium name="The Broad Institute Genome Sequencing Center for Infectious Disease"/>
            <person name="Wu L."/>
            <person name="Ma J."/>
        </authorList>
    </citation>
    <scope>NUCLEOTIDE SEQUENCE [LARGE SCALE GENOMIC DNA]</scope>
    <source>
        <strain evidence="4">JCM 13249</strain>
    </source>
</reference>
<dbReference type="InterPro" id="IPR050509">
    <property type="entry name" value="CoA-transferase_III"/>
</dbReference>
<dbReference type="Gene3D" id="3.30.1540.10">
    <property type="entry name" value="formyl-coa transferase, domain 3"/>
    <property type="match status" value="1"/>
</dbReference>
<dbReference type="Pfam" id="PF02515">
    <property type="entry name" value="CoA_transf_3"/>
    <property type="match status" value="1"/>
</dbReference>